<protein>
    <submittedName>
        <fullName evidence="1">Uncharacterized protein</fullName>
    </submittedName>
</protein>
<keyword evidence="2" id="KW-1185">Reference proteome</keyword>
<proteinExistence type="predicted"/>
<reference evidence="1 2" key="1">
    <citation type="submission" date="2020-08" db="EMBL/GenBank/DDBJ databases">
        <title>A Genomic Blueprint of the Chicken Gut Microbiome.</title>
        <authorList>
            <person name="Gilroy R."/>
            <person name="Ravi A."/>
            <person name="Getino M."/>
            <person name="Pursley I."/>
            <person name="Horton D.L."/>
            <person name="Alikhan N.-F."/>
            <person name="Baker D."/>
            <person name="Gharbi K."/>
            <person name="Hall N."/>
            <person name="Watson M."/>
            <person name="Adriaenssens E.M."/>
            <person name="Foster-Nyarko E."/>
            <person name="Jarju S."/>
            <person name="Secka A."/>
            <person name="Antonio M."/>
            <person name="Oren A."/>
            <person name="Chaudhuri R."/>
            <person name="La Ragione R.M."/>
            <person name="Hildebrand F."/>
            <person name="Pallen M.J."/>
        </authorList>
    </citation>
    <scope>NUCLEOTIDE SEQUENCE [LARGE SCALE GENOMIC DNA]</scope>
    <source>
        <strain evidence="1 2">Sa2BUA9</strain>
    </source>
</reference>
<sequence length="85" mass="9901">MPKLKGVPTLLADIYIAEDGTYHMKAWCPYCEKFHSHGEVDTSWRAAHCFKGPLKSKGYYLKLNPDNPTNVELQNVYKKMKRLER</sequence>
<evidence type="ECO:0000313" key="1">
    <source>
        <dbReference type="EMBL" id="MBD7945276.1"/>
    </source>
</evidence>
<dbReference type="Proteomes" id="UP000640786">
    <property type="component" value="Unassembled WGS sequence"/>
</dbReference>
<dbReference type="RefSeq" id="WP_191697492.1">
    <property type="nucleotide sequence ID" value="NZ_JACSQO010000007.1"/>
</dbReference>
<name>A0ABR8RBZ2_9BACI</name>
<dbReference type="EMBL" id="JACSQO010000007">
    <property type="protein sequence ID" value="MBD7945276.1"/>
    <property type="molecule type" value="Genomic_DNA"/>
</dbReference>
<comment type="caution">
    <text evidence="1">The sequence shown here is derived from an EMBL/GenBank/DDBJ whole genome shotgun (WGS) entry which is preliminary data.</text>
</comment>
<evidence type="ECO:0000313" key="2">
    <source>
        <dbReference type="Proteomes" id="UP000640786"/>
    </source>
</evidence>
<organism evidence="1 2">
    <name type="scientific">Psychrobacillus faecigallinarum</name>
    <dbReference type="NCBI Taxonomy" id="2762235"/>
    <lineage>
        <taxon>Bacteria</taxon>
        <taxon>Bacillati</taxon>
        <taxon>Bacillota</taxon>
        <taxon>Bacilli</taxon>
        <taxon>Bacillales</taxon>
        <taxon>Bacillaceae</taxon>
        <taxon>Psychrobacillus</taxon>
    </lineage>
</organism>
<accession>A0ABR8RBZ2</accession>
<gene>
    <name evidence="1" type="ORF">H9650_14210</name>
</gene>